<organism evidence="6 7">
    <name type="scientific">Flavimaribacter sediminis</name>
    <dbReference type="NCBI Taxonomy" id="2865987"/>
    <lineage>
        <taxon>Bacteria</taxon>
        <taxon>Pseudomonadati</taxon>
        <taxon>Pseudomonadota</taxon>
        <taxon>Alphaproteobacteria</taxon>
        <taxon>Hyphomicrobiales</taxon>
        <taxon>Rhizobiaceae</taxon>
        <taxon>Flavimaribacter</taxon>
    </lineage>
</organism>
<dbReference type="GO" id="GO:0005975">
    <property type="term" value="P:carbohydrate metabolic process"/>
    <property type="evidence" value="ECO:0007669"/>
    <property type="project" value="InterPro"/>
</dbReference>
<evidence type="ECO:0000256" key="1">
    <source>
        <dbReference type="ARBA" id="ARBA00003236"/>
    </source>
</evidence>
<comment type="similarity">
    <text evidence="2">Belongs to the polysaccharide deacetylase family.</text>
</comment>
<proteinExistence type="inferred from homology"/>
<comment type="caution">
    <text evidence="6">The sequence shown here is derived from an EMBL/GenBank/DDBJ whole genome shotgun (WGS) entry which is preliminary data.</text>
</comment>
<dbReference type="InterPro" id="IPR002509">
    <property type="entry name" value="NODB_dom"/>
</dbReference>
<dbReference type="InterPro" id="IPR011330">
    <property type="entry name" value="Glyco_hydro/deAcase_b/a-brl"/>
</dbReference>
<dbReference type="PANTHER" id="PTHR47561">
    <property type="entry name" value="POLYSACCHARIDE DEACETYLASE FAMILY PROTEIN (AFU_ORTHOLOGUE AFUA_6G05030)"/>
    <property type="match status" value="1"/>
</dbReference>
<gene>
    <name evidence="6" type="ORF">K1W69_23175</name>
</gene>
<comment type="function">
    <text evidence="1">Is involved in generating a small heat-stable compound (Nod), an acylated oligomer of N-acetylglucosamine, that stimulates mitosis in various plant protoplasts.</text>
</comment>
<dbReference type="Proteomes" id="UP001196509">
    <property type="component" value="Unassembled WGS sequence"/>
</dbReference>
<evidence type="ECO:0000256" key="3">
    <source>
        <dbReference type="ARBA" id="ARBA00020071"/>
    </source>
</evidence>
<feature type="domain" description="NodB homology" evidence="5">
    <location>
        <begin position="27"/>
        <end position="254"/>
    </location>
</feature>
<dbReference type="SUPFAM" id="SSF88713">
    <property type="entry name" value="Glycoside hydrolase/deacetylase"/>
    <property type="match status" value="1"/>
</dbReference>
<evidence type="ECO:0000256" key="2">
    <source>
        <dbReference type="ARBA" id="ARBA00010973"/>
    </source>
</evidence>
<sequence length="263" mass="29010">MTRQREKPVLCLTFDNMGEAHNVFLEKSATPDFADPAILVGYPNILNLLAKYDLKATFFVEGWSALHYGDVVESIQRGGHEIGLHGWIHEIFADLPQRTARQFVNDGVQTLKLRGVSPAGFRAPGGKIGPFGLQILAETGFSYDSSVDTAMPDETTTDPGDYAGDGPTRSPEGLIRIPWQWFMIDAIHYVLAENGLRNPDDLAAFWSMVLRNVADRRGFVTMINHAHITGVDAARLAALEKVIAHALDLGFEIMPCRQAIDGY</sequence>
<reference evidence="6" key="1">
    <citation type="submission" date="2021-08" db="EMBL/GenBank/DDBJ databases">
        <title>Hoeflea bacterium WL0058 sp. nov., isolated from the sediment.</title>
        <authorList>
            <person name="Wang L."/>
            <person name="Zhang D."/>
        </authorList>
    </citation>
    <scope>NUCLEOTIDE SEQUENCE</scope>
    <source>
        <strain evidence="6">WL0058</strain>
    </source>
</reference>
<dbReference type="Gene3D" id="3.20.20.370">
    <property type="entry name" value="Glycoside hydrolase/deacetylase"/>
    <property type="match status" value="1"/>
</dbReference>
<dbReference type="GO" id="GO:0016810">
    <property type="term" value="F:hydrolase activity, acting on carbon-nitrogen (but not peptide) bonds"/>
    <property type="evidence" value="ECO:0007669"/>
    <property type="project" value="InterPro"/>
</dbReference>
<evidence type="ECO:0000256" key="4">
    <source>
        <dbReference type="ARBA" id="ARBA00032976"/>
    </source>
</evidence>
<protein>
    <recommendedName>
        <fullName evidence="3">Chitooligosaccharide deacetylase</fullName>
    </recommendedName>
    <alternativeName>
        <fullName evidence="4">Nodulation protein B</fullName>
    </alternativeName>
</protein>
<dbReference type="EMBL" id="JAICBX010000005">
    <property type="protein sequence ID" value="MBW8640116.1"/>
    <property type="molecule type" value="Genomic_DNA"/>
</dbReference>
<dbReference type="RefSeq" id="WP_220230834.1">
    <property type="nucleotide sequence ID" value="NZ_JAICBX010000005.1"/>
</dbReference>
<accession>A0AAE3D3R7</accession>
<keyword evidence="7" id="KW-1185">Reference proteome</keyword>
<dbReference type="PANTHER" id="PTHR47561:SF1">
    <property type="entry name" value="POLYSACCHARIDE DEACETYLASE FAMILY PROTEIN (AFU_ORTHOLOGUE AFUA_6G05030)"/>
    <property type="match status" value="1"/>
</dbReference>
<name>A0AAE3D3R7_9HYPH</name>
<evidence type="ECO:0000259" key="5">
    <source>
        <dbReference type="PROSITE" id="PS51677"/>
    </source>
</evidence>
<dbReference type="Pfam" id="PF01522">
    <property type="entry name" value="Polysacc_deac_1"/>
    <property type="match status" value="1"/>
</dbReference>
<evidence type="ECO:0000313" key="6">
    <source>
        <dbReference type="EMBL" id="MBW8640116.1"/>
    </source>
</evidence>
<dbReference type="PROSITE" id="PS51677">
    <property type="entry name" value="NODB"/>
    <property type="match status" value="1"/>
</dbReference>
<evidence type="ECO:0000313" key="7">
    <source>
        <dbReference type="Proteomes" id="UP001196509"/>
    </source>
</evidence>
<dbReference type="AlphaFoldDB" id="A0AAE3D3R7"/>